<accession>A0A4Z2FJP9</accession>
<comment type="caution">
    <text evidence="2">The sequence shown here is derived from an EMBL/GenBank/DDBJ whole genome shotgun (WGS) entry which is preliminary data.</text>
</comment>
<dbReference type="EMBL" id="SRLO01001108">
    <property type="protein sequence ID" value="TNN41436.1"/>
    <property type="molecule type" value="Genomic_DNA"/>
</dbReference>
<protein>
    <submittedName>
        <fullName evidence="2">Uncharacterized protein</fullName>
    </submittedName>
</protein>
<proteinExistence type="predicted"/>
<dbReference type="AlphaFoldDB" id="A0A4Z2FJP9"/>
<evidence type="ECO:0000313" key="2">
    <source>
        <dbReference type="EMBL" id="TNN41436.1"/>
    </source>
</evidence>
<dbReference type="Proteomes" id="UP000314294">
    <property type="component" value="Unassembled WGS sequence"/>
</dbReference>
<evidence type="ECO:0000313" key="3">
    <source>
        <dbReference type="Proteomes" id="UP000314294"/>
    </source>
</evidence>
<name>A0A4Z2FJP9_9TELE</name>
<evidence type="ECO:0000256" key="1">
    <source>
        <dbReference type="SAM" id="MobiDB-lite"/>
    </source>
</evidence>
<sequence>MVPPTVPLTGASTASIDHHPADNNTTTYGSSASAMFGHLCAFEGRRRPFSPFACTDVTTGVYWIVFTAS</sequence>
<organism evidence="2 3">
    <name type="scientific">Liparis tanakae</name>
    <name type="common">Tanaka's snailfish</name>
    <dbReference type="NCBI Taxonomy" id="230148"/>
    <lineage>
        <taxon>Eukaryota</taxon>
        <taxon>Metazoa</taxon>
        <taxon>Chordata</taxon>
        <taxon>Craniata</taxon>
        <taxon>Vertebrata</taxon>
        <taxon>Euteleostomi</taxon>
        <taxon>Actinopterygii</taxon>
        <taxon>Neopterygii</taxon>
        <taxon>Teleostei</taxon>
        <taxon>Neoteleostei</taxon>
        <taxon>Acanthomorphata</taxon>
        <taxon>Eupercaria</taxon>
        <taxon>Perciformes</taxon>
        <taxon>Cottioidei</taxon>
        <taxon>Cottales</taxon>
        <taxon>Liparidae</taxon>
        <taxon>Liparis</taxon>
    </lineage>
</organism>
<gene>
    <name evidence="2" type="ORF">EYF80_048398</name>
</gene>
<keyword evidence="3" id="KW-1185">Reference proteome</keyword>
<feature type="region of interest" description="Disordered" evidence="1">
    <location>
        <begin position="1"/>
        <end position="25"/>
    </location>
</feature>
<reference evidence="2 3" key="1">
    <citation type="submission" date="2019-03" db="EMBL/GenBank/DDBJ databases">
        <title>First draft genome of Liparis tanakae, snailfish: a comprehensive survey of snailfish specific genes.</title>
        <authorList>
            <person name="Kim W."/>
            <person name="Song I."/>
            <person name="Jeong J.-H."/>
            <person name="Kim D."/>
            <person name="Kim S."/>
            <person name="Ryu S."/>
            <person name="Song J.Y."/>
            <person name="Lee S.K."/>
        </authorList>
    </citation>
    <scope>NUCLEOTIDE SEQUENCE [LARGE SCALE GENOMIC DNA]</scope>
    <source>
        <tissue evidence="2">Muscle</tissue>
    </source>
</reference>